<dbReference type="PANTHER" id="PTHR36175">
    <property type="entry name" value="CYANOPHYCINASE"/>
    <property type="match status" value="1"/>
</dbReference>
<name>A0ABP7TIE9_9BACT</name>
<evidence type="ECO:0000313" key="9">
    <source>
        <dbReference type="EMBL" id="GAA4026485.1"/>
    </source>
</evidence>
<evidence type="ECO:0000256" key="5">
    <source>
        <dbReference type="ARBA" id="ARBA00015719"/>
    </source>
</evidence>
<sequence length="327" mass="35457">MSWALLSILSAVQALSTDTVAPLGASVSVKAATYSIFSYFMPNQFTTPKGKLIAIGGHEQREKDGPAREQSAEFILQRFVDELARKDTVVVIPTASEEPEEAAQDYVTVFTELGIKKVEVLDIRSREQANSTEALETLNRADGVMFTGGDQLRLTALLGGTLVLARITERYQREAFVVAGTSAGAAAMSTPMIYQGRNDAGFLKDEIHITTGLQLLRDVAIDTHFIARGRIVRMAQIIATNPGCIGLGLEEDTAVLVTKGNELEVIGNGMVVLLDGHECTSNTIYEVRPGEVFSIRDLRLHLLAKGQCFKLPGFASTKASLEKPVKE</sequence>
<dbReference type="PIRSF" id="PIRSF032067">
    <property type="entry name" value="Cyanophycinase"/>
    <property type="match status" value="1"/>
</dbReference>
<evidence type="ECO:0000256" key="4">
    <source>
        <dbReference type="ARBA" id="ARBA00013115"/>
    </source>
</evidence>
<organism evidence="9 10">
    <name type="scientific">Hymenobacter glaciei</name>
    <dbReference type="NCBI Taxonomy" id="877209"/>
    <lineage>
        <taxon>Bacteria</taxon>
        <taxon>Pseudomonadati</taxon>
        <taxon>Bacteroidota</taxon>
        <taxon>Cytophagia</taxon>
        <taxon>Cytophagales</taxon>
        <taxon>Hymenobacteraceae</taxon>
        <taxon>Hymenobacter</taxon>
    </lineage>
</organism>
<dbReference type="CDD" id="cd03145">
    <property type="entry name" value="GAT1_cyanophycinase"/>
    <property type="match status" value="1"/>
</dbReference>
<dbReference type="EMBL" id="BAABDK010000006">
    <property type="protein sequence ID" value="GAA4026485.1"/>
    <property type="molecule type" value="Genomic_DNA"/>
</dbReference>
<dbReference type="Gene3D" id="3.40.50.880">
    <property type="match status" value="1"/>
</dbReference>
<protein>
    <recommendedName>
        <fullName evidence="5">Cyanophycinase</fullName>
        <ecNumber evidence="4">3.4.15.6</ecNumber>
    </recommendedName>
</protein>
<evidence type="ECO:0000256" key="7">
    <source>
        <dbReference type="ARBA" id="ARBA00022801"/>
    </source>
</evidence>
<comment type="caution">
    <text evidence="9">The sequence shown here is derived from an EMBL/GenBank/DDBJ whole genome shotgun (WGS) entry which is preliminary data.</text>
</comment>
<evidence type="ECO:0000313" key="10">
    <source>
        <dbReference type="Proteomes" id="UP001501469"/>
    </source>
</evidence>
<evidence type="ECO:0000256" key="8">
    <source>
        <dbReference type="ARBA" id="ARBA00022825"/>
    </source>
</evidence>
<dbReference type="Pfam" id="PF03575">
    <property type="entry name" value="Peptidase_S51"/>
    <property type="match status" value="1"/>
</dbReference>
<keyword evidence="8" id="KW-0720">Serine protease</keyword>
<dbReference type="NCBIfam" id="TIGR02069">
    <property type="entry name" value="cyanophycinase"/>
    <property type="match status" value="1"/>
</dbReference>
<gene>
    <name evidence="9" type="ORF">GCM10022409_08080</name>
</gene>
<evidence type="ECO:0000256" key="3">
    <source>
        <dbReference type="ARBA" id="ARBA00006534"/>
    </source>
</evidence>
<keyword evidence="6" id="KW-0645">Protease</keyword>
<comment type="similarity">
    <text evidence="3">Belongs to the peptidase S51 family.</text>
</comment>
<dbReference type="InterPro" id="IPR029062">
    <property type="entry name" value="Class_I_gatase-like"/>
</dbReference>
<dbReference type="InterPro" id="IPR011811">
    <property type="entry name" value="Peptidase_S51_cyanophycinase"/>
</dbReference>
<reference evidence="10" key="1">
    <citation type="journal article" date="2019" name="Int. J. Syst. Evol. Microbiol.">
        <title>The Global Catalogue of Microorganisms (GCM) 10K type strain sequencing project: providing services to taxonomists for standard genome sequencing and annotation.</title>
        <authorList>
            <consortium name="The Broad Institute Genomics Platform"/>
            <consortium name="The Broad Institute Genome Sequencing Center for Infectious Disease"/>
            <person name="Wu L."/>
            <person name="Ma J."/>
        </authorList>
    </citation>
    <scope>NUCLEOTIDE SEQUENCE [LARGE SCALE GENOMIC DNA]</scope>
    <source>
        <strain evidence="10">JCM 17225</strain>
    </source>
</reference>
<dbReference type="Proteomes" id="UP001501469">
    <property type="component" value="Unassembled WGS sequence"/>
</dbReference>
<evidence type="ECO:0000256" key="6">
    <source>
        <dbReference type="ARBA" id="ARBA00022670"/>
    </source>
</evidence>
<dbReference type="InterPro" id="IPR005320">
    <property type="entry name" value="Peptidase_S51"/>
</dbReference>
<comment type="function">
    <text evidence="2">Exopeptidase that catalyzes the hydrolytic cleavage of multi-L-arginyl-poly-L-aspartic acid (cyanophycin; a water-insoluble reserve polymer) into aspartate-arginine dipeptides.</text>
</comment>
<keyword evidence="7" id="KW-0378">Hydrolase</keyword>
<accession>A0ABP7TIE9</accession>
<dbReference type="EC" id="3.4.15.6" evidence="4"/>
<comment type="catalytic activity">
    <reaction evidence="1">
        <text>[L-4-(L-arginin-2-N-yl)aspartate](n) + H2O = [L-4-(L-arginin-2-N-yl)aspartate](n-1) + L-4-(L-arginin-2-N-yl)aspartate</text>
        <dbReference type="Rhea" id="RHEA:12845"/>
        <dbReference type="Rhea" id="RHEA-COMP:13728"/>
        <dbReference type="Rhea" id="RHEA-COMP:13734"/>
        <dbReference type="ChEBI" id="CHEBI:15377"/>
        <dbReference type="ChEBI" id="CHEBI:137986"/>
        <dbReference type="ChEBI" id="CHEBI:137991"/>
        <dbReference type="EC" id="3.4.15.6"/>
    </reaction>
</comment>
<proteinExistence type="inferred from homology"/>
<keyword evidence="10" id="KW-1185">Reference proteome</keyword>
<evidence type="ECO:0000256" key="2">
    <source>
        <dbReference type="ARBA" id="ARBA00002039"/>
    </source>
</evidence>
<evidence type="ECO:0000256" key="1">
    <source>
        <dbReference type="ARBA" id="ARBA00001092"/>
    </source>
</evidence>
<dbReference type="PANTHER" id="PTHR36175:SF1">
    <property type="entry name" value="CYANOPHYCINASE"/>
    <property type="match status" value="1"/>
</dbReference>
<dbReference type="SUPFAM" id="SSF52317">
    <property type="entry name" value="Class I glutamine amidotransferase-like"/>
    <property type="match status" value="1"/>
</dbReference>